<dbReference type="PANTHER" id="PTHR12873:SF0">
    <property type="entry name" value="TWINKLE MTDNA HELICASE"/>
    <property type="match status" value="1"/>
</dbReference>
<dbReference type="CDD" id="cd01029">
    <property type="entry name" value="TOPRIM_primases"/>
    <property type="match status" value="1"/>
</dbReference>
<organism evidence="2">
    <name type="scientific">uncultured Caudovirales phage</name>
    <dbReference type="NCBI Taxonomy" id="2100421"/>
    <lineage>
        <taxon>Viruses</taxon>
        <taxon>Duplodnaviria</taxon>
        <taxon>Heunggongvirae</taxon>
        <taxon>Uroviricota</taxon>
        <taxon>Caudoviricetes</taxon>
        <taxon>Peduoviridae</taxon>
        <taxon>Maltschvirus</taxon>
        <taxon>Maltschvirus maltsch</taxon>
    </lineage>
</organism>
<evidence type="ECO:0000313" key="2">
    <source>
        <dbReference type="EMBL" id="CAB4122280.1"/>
    </source>
</evidence>
<feature type="domain" description="SF4 helicase" evidence="1">
    <location>
        <begin position="238"/>
        <end position="495"/>
    </location>
</feature>
<protein>
    <submittedName>
        <fullName evidence="2">Archaeal primase DnaG/twinkle, TOPRIM domain</fullName>
    </submittedName>
</protein>
<reference evidence="2" key="1">
    <citation type="submission" date="2020-04" db="EMBL/GenBank/DDBJ databases">
        <authorList>
            <person name="Chiriac C."/>
            <person name="Salcher M."/>
            <person name="Ghai R."/>
            <person name="Kavagutti S V."/>
        </authorList>
    </citation>
    <scope>NUCLEOTIDE SEQUENCE</scope>
</reference>
<dbReference type="GO" id="GO:0006260">
    <property type="term" value="P:DNA replication"/>
    <property type="evidence" value="ECO:0007669"/>
    <property type="project" value="InterPro"/>
</dbReference>
<dbReference type="PANTHER" id="PTHR12873">
    <property type="entry name" value="T7-LIKE MITOCHONDRIAL DNA HELICASE"/>
    <property type="match status" value="1"/>
</dbReference>
<dbReference type="InterPro" id="IPR006171">
    <property type="entry name" value="TOPRIM_dom"/>
</dbReference>
<dbReference type="InterPro" id="IPR034154">
    <property type="entry name" value="TOPRIM_DnaG/twinkle"/>
</dbReference>
<dbReference type="GO" id="GO:0003697">
    <property type="term" value="F:single-stranded DNA binding"/>
    <property type="evidence" value="ECO:0007669"/>
    <property type="project" value="InterPro"/>
</dbReference>
<dbReference type="InterPro" id="IPR027417">
    <property type="entry name" value="P-loop_NTPase"/>
</dbReference>
<dbReference type="Pfam" id="PF13481">
    <property type="entry name" value="AAA_25"/>
    <property type="match status" value="1"/>
</dbReference>
<dbReference type="EMBL" id="LR796164">
    <property type="protein sequence ID" value="CAB4122280.1"/>
    <property type="molecule type" value="Genomic_DNA"/>
</dbReference>
<dbReference type="PROSITE" id="PS51199">
    <property type="entry name" value="SF4_HELICASE"/>
    <property type="match status" value="1"/>
</dbReference>
<evidence type="ECO:0000259" key="1">
    <source>
        <dbReference type="PROSITE" id="PS51199"/>
    </source>
</evidence>
<dbReference type="Pfam" id="PF13662">
    <property type="entry name" value="Toprim_4"/>
    <property type="match status" value="1"/>
</dbReference>
<dbReference type="InterPro" id="IPR027032">
    <property type="entry name" value="Twinkle-like"/>
</dbReference>
<dbReference type="Gene3D" id="3.40.50.300">
    <property type="entry name" value="P-loop containing nucleotide triphosphate hydrolases"/>
    <property type="match status" value="1"/>
</dbReference>
<sequence length="495" mass="55573">MEIQEGLPLTAGLIAQLEARHLDAETAVRYGLRSLKGKGGGEALTINFFKDGTIVNQKFRTLGPDKKFWQTSGGEQCFWNLDCLRDDSLIGEPLVITEGEMDALAALQCGFLRTVSVPGGAPDRQLPEDTTKYRFLDDVAKLLTLDRVPQIIIAVDGDGPGSMLMHDLALRLGKFRCKFVTYPKAPGGADNGPAGGTGRLKDLNEVLVAYGPKGVQATLERAQWMKVEGVFKMSELPPVPDAPIYDIGMPFLSNNYKARLGDFSVWTGIPSHGKSSLVNDMCCRLVSAHGLKVAFASFEQLPQRDHRRNLRTWFNAKPVHESFPSELAKADKWIDENFVFLVPGEDEDVDLEWVLDKLEAAVIQHNCRIVVLDPWNEMDHCRRGNESLTEYTGRAIKALKRFAKKMMVHLIVVAHPSKQQKDENGSYRIPTLYDISDSAHWYNKADLGVVVHRYPDRTLIRVAKSRYHDEIGVPGDQDAYFEFEQRRYEFRGPPQ</sequence>
<name>A0A6J5KQB7_9CAUD</name>
<dbReference type="GO" id="GO:0043139">
    <property type="term" value="F:5'-3' DNA helicase activity"/>
    <property type="evidence" value="ECO:0007669"/>
    <property type="project" value="InterPro"/>
</dbReference>
<dbReference type="Gene3D" id="3.40.1360.10">
    <property type="match status" value="1"/>
</dbReference>
<dbReference type="InterPro" id="IPR007694">
    <property type="entry name" value="DNA_helicase_DnaB-like_C"/>
</dbReference>
<dbReference type="GO" id="GO:0005524">
    <property type="term" value="F:ATP binding"/>
    <property type="evidence" value="ECO:0007669"/>
    <property type="project" value="InterPro"/>
</dbReference>
<gene>
    <name evidence="2" type="ORF">UFOVP36_14</name>
</gene>
<dbReference type="SUPFAM" id="SSF52540">
    <property type="entry name" value="P-loop containing nucleoside triphosphate hydrolases"/>
    <property type="match status" value="1"/>
</dbReference>
<accession>A0A6J5KQB7</accession>
<proteinExistence type="predicted"/>
<dbReference type="SUPFAM" id="SSF56731">
    <property type="entry name" value="DNA primase core"/>
    <property type="match status" value="1"/>
</dbReference>